<evidence type="ECO:0000313" key="1">
    <source>
        <dbReference type="EMBL" id="HIT41363.1"/>
    </source>
</evidence>
<dbReference type="GO" id="GO:0000287">
    <property type="term" value="F:magnesium ion binding"/>
    <property type="evidence" value="ECO:0007669"/>
    <property type="project" value="TreeGrafter"/>
</dbReference>
<dbReference type="GO" id="GO:0016791">
    <property type="term" value="F:phosphatase activity"/>
    <property type="evidence" value="ECO:0007669"/>
    <property type="project" value="TreeGrafter"/>
</dbReference>
<dbReference type="NCBIfam" id="TIGR01484">
    <property type="entry name" value="HAD-SF-IIB"/>
    <property type="match status" value="1"/>
</dbReference>
<dbReference type="Gene3D" id="3.40.50.1000">
    <property type="entry name" value="HAD superfamily/HAD-like"/>
    <property type="match status" value="1"/>
</dbReference>
<dbReference type="SUPFAM" id="SSF56784">
    <property type="entry name" value="HAD-like"/>
    <property type="match status" value="1"/>
</dbReference>
<protein>
    <submittedName>
        <fullName evidence="1">HAD family phosphatase</fullName>
    </submittedName>
</protein>
<organism evidence="1 2">
    <name type="scientific">Candidatus Caccovicinus merdipullorum</name>
    <dbReference type="NCBI Taxonomy" id="2840724"/>
    <lineage>
        <taxon>Bacteria</taxon>
        <taxon>Bacillati</taxon>
        <taxon>Bacillota</taxon>
        <taxon>Clostridia</taxon>
        <taxon>Eubacteriales</taxon>
        <taxon>Candidatus Caccovicinus</taxon>
    </lineage>
</organism>
<sequence length="272" mass="30555">MCSGEMIPMSSRKALFFDVDGTLLDEKTRRIPESAVKAVQEARRQGHLAFVNSGRVSKLLDSVRDMIEMDGWLCGCGTYLIAGGRELYARSIPHERGVEIRRLLKQYRIEGMLEGKGGCYLPEAVSWMPAIERSRRLIAAQGALSPLPLEDESYDYDKFCCITDENSDKEGFFGNLQADFDIIDRGNNFWECVPKGHSKATAIAAVLKEYGLSLEDAYVFGDSTNDLPMFAYAKNRVLMGKHDRELEVFDSFLTRNVEDDGIAWALKQLGLI</sequence>
<name>A0A9D1GIA5_9FIRM</name>
<dbReference type="AlphaFoldDB" id="A0A9D1GIA5"/>
<dbReference type="PANTHER" id="PTHR10000">
    <property type="entry name" value="PHOSPHOSERINE PHOSPHATASE"/>
    <property type="match status" value="1"/>
</dbReference>
<dbReference type="InterPro" id="IPR006379">
    <property type="entry name" value="HAD-SF_hydro_IIB"/>
</dbReference>
<evidence type="ECO:0000313" key="2">
    <source>
        <dbReference type="Proteomes" id="UP000886860"/>
    </source>
</evidence>
<reference evidence="1" key="2">
    <citation type="journal article" date="2021" name="PeerJ">
        <title>Extensive microbial diversity within the chicken gut microbiome revealed by metagenomics and culture.</title>
        <authorList>
            <person name="Gilroy R."/>
            <person name="Ravi A."/>
            <person name="Getino M."/>
            <person name="Pursley I."/>
            <person name="Horton D.L."/>
            <person name="Alikhan N.F."/>
            <person name="Baker D."/>
            <person name="Gharbi K."/>
            <person name="Hall N."/>
            <person name="Watson M."/>
            <person name="Adriaenssens E.M."/>
            <person name="Foster-Nyarko E."/>
            <person name="Jarju S."/>
            <person name="Secka A."/>
            <person name="Antonio M."/>
            <person name="Oren A."/>
            <person name="Chaudhuri R.R."/>
            <person name="La Ragione R."/>
            <person name="Hildebrand F."/>
            <person name="Pallen M.J."/>
        </authorList>
    </citation>
    <scope>NUCLEOTIDE SEQUENCE</scope>
    <source>
        <strain evidence="1">CHK123-3438</strain>
    </source>
</reference>
<dbReference type="InterPro" id="IPR023214">
    <property type="entry name" value="HAD_sf"/>
</dbReference>
<reference evidence="1" key="1">
    <citation type="submission" date="2020-10" db="EMBL/GenBank/DDBJ databases">
        <authorList>
            <person name="Gilroy R."/>
        </authorList>
    </citation>
    <scope>NUCLEOTIDE SEQUENCE</scope>
    <source>
        <strain evidence="1">CHK123-3438</strain>
    </source>
</reference>
<dbReference type="EMBL" id="DVKS01000072">
    <property type="protein sequence ID" value="HIT41363.1"/>
    <property type="molecule type" value="Genomic_DNA"/>
</dbReference>
<dbReference type="Pfam" id="PF08282">
    <property type="entry name" value="Hydrolase_3"/>
    <property type="match status" value="1"/>
</dbReference>
<gene>
    <name evidence="1" type="ORF">IAB60_04535</name>
</gene>
<dbReference type="Gene3D" id="3.30.1240.10">
    <property type="match status" value="1"/>
</dbReference>
<dbReference type="GO" id="GO:0005829">
    <property type="term" value="C:cytosol"/>
    <property type="evidence" value="ECO:0007669"/>
    <property type="project" value="TreeGrafter"/>
</dbReference>
<comment type="caution">
    <text evidence="1">The sequence shown here is derived from an EMBL/GenBank/DDBJ whole genome shotgun (WGS) entry which is preliminary data.</text>
</comment>
<proteinExistence type="predicted"/>
<dbReference type="Proteomes" id="UP000886860">
    <property type="component" value="Unassembled WGS sequence"/>
</dbReference>
<dbReference type="InterPro" id="IPR036412">
    <property type="entry name" value="HAD-like_sf"/>
</dbReference>
<dbReference type="PANTHER" id="PTHR10000:SF25">
    <property type="entry name" value="PHOSPHATASE YKRA-RELATED"/>
    <property type="match status" value="1"/>
</dbReference>
<accession>A0A9D1GIA5</accession>